<accession>A0A844G9W2</accession>
<dbReference type="InterPro" id="IPR036390">
    <property type="entry name" value="WH_DNA-bd_sf"/>
</dbReference>
<dbReference type="Pfam" id="PF00392">
    <property type="entry name" value="GntR"/>
    <property type="match status" value="1"/>
</dbReference>
<dbReference type="CDD" id="cd07377">
    <property type="entry name" value="WHTH_GntR"/>
    <property type="match status" value="1"/>
</dbReference>
<keyword evidence="1" id="KW-0805">Transcription regulation</keyword>
<dbReference type="PANTHER" id="PTHR44846">
    <property type="entry name" value="MANNOSYL-D-GLYCERATE TRANSPORT/METABOLISM SYSTEM REPRESSOR MNGR-RELATED"/>
    <property type="match status" value="1"/>
</dbReference>
<evidence type="ECO:0000313" key="5">
    <source>
        <dbReference type="EMBL" id="MST99665.1"/>
    </source>
</evidence>
<gene>
    <name evidence="5" type="ORF">FYJ85_21785</name>
</gene>
<dbReference type="Proteomes" id="UP000435649">
    <property type="component" value="Unassembled WGS sequence"/>
</dbReference>
<name>A0A844G9W2_9BACT</name>
<dbReference type="Gene3D" id="3.40.50.2300">
    <property type="match status" value="2"/>
</dbReference>
<comment type="caution">
    <text evidence="5">The sequence shown here is derived from an EMBL/GenBank/DDBJ whole genome shotgun (WGS) entry which is preliminary data.</text>
</comment>
<feature type="domain" description="HTH gntR-type" evidence="4">
    <location>
        <begin position="7"/>
        <end position="75"/>
    </location>
</feature>
<dbReference type="Gene3D" id="1.10.10.10">
    <property type="entry name" value="Winged helix-like DNA-binding domain superfamily/Winged helix DNA-binding domain"/>
    <property type="match status" value="1"/>
</dbReference>
<keyword evidence="2" id="KW-0238">DNA-binding</keyword>
<dbReference type="GO" id="GO:0045892">
    <property type="term" value="P:negative regulation of DNA-templated transcription"/>
    <property type="evidence" value="ECO:0007669"/>
    <property type="project" value="TreeGrafter"/>
</dbReference>
<protein>
    <submittedName>
        <fullName evidence="5">GntR family transcriptional regulator</fullName>
    </submittedName>
</protein>
<sequence length="353" mass="40769">MKERESLLSGNTMLEILQEKIEQGHYPAGKRLPSERKLAAEFHVPQSQIHKKLQQLVESGLLECFRGNGYFVRQGKPAAEKLYKIALCWERNESNCASEDFYVGLLFNLAPEYAQNITIFNMPEESSKQNELILQLIHEEFEGIFCYPHFVRELLPAFIELKIQGIPLIFWDYSPLPGIFPAVGIDHFHSCMLAAKILAGQNMPVTYLGFQESEQNRLKYLGFHSGCRQFQVTVEKDILLPYRKAFGTEEIGFENELMPGKLYFTSTRLLSSRLIGTMFDRGYLPGKDYRILTVDRIKFMEGSSLQLDSMMRDHTQMMRKLLEEMQHAIHSGIYSCNDWRNPMRYISGSSLAH</sequence>
<dbReference type="InterPro" id="IPR028082">
    <property type="entry name" value="Peripla_BP_I"/>
</dbReference>
<dbReference type="SUPFAM" id="SSF53822">
    <property type="entry name" value="Periplasmic binding protein-like I"/>
    <property type="match status" value="1"/>
</dbReference>
<dbReference type="InterPro" id="IPR050679">
    <property type="entry name" value="Bact_HTH_transcr_reg"/>
</dbReference>
<dbReference type="GO" id="GO:0003677">
    <property type="term" value="F:DNA binding"/>
    <property type="evidence" value="ECO:0007669"/>
    <property type="project" value="UniProtKB-KW"/>
</dbReference>
<dbReference type="AlphaFoldDB" id="A0A844G9W2"/>
<keyword evidence="6" id="KW-1185">Reference proteome</keyword>
<dbReference type="PANTHER" id="PTHR44846:SF1">
    <property type="entry name" value="MANNOSYL-D-GLYCERATE TRANSPORT_METABOLISM SYSTEM REPRESSOR MNGR-RELATED"/>
    <property type="match status" value="1"/>
</dbReference>
<dbReference type="PROSITE" id="PS50949">
    <property type="entry name" value="HTH_GNTR"/>
    <property type="match status" value="1"/>
</dbReference>
<dbReference type="InterPro" id="IPR036388">
    <property type="entry name" value="WH-like_DNA-bd_sf"/>
</dbReference>
<dbReference type="SMART" id="SM00345">
    <property type="entry name" value="HTH_GNTR"/>
    <property type="match status" value="1"/>
</dbReference>
<reference evidence="5 6" key="1">
    <citation type="submission" date="2019-08" db="EMBL/GenBank/DDBJ databases">
        <title>In-depth cultivation of the pig gut microbiome towards novel bacterial diversity and tailored functional studies.</title>
        <authorList>
            <person name="Wylensek D."/>
            <person name="Hitch T.C.A."/>
            <person name="Clavel T."/>
        </authorList>
    </citation>
    <scope>NUCLEOTIDE SEQUENCE [LARGE SCALE GENOMIC DNA]</scope>
    <source>
        <strain evidence="5 6">BBE-744-WT-12</strain>
    </source>
</reference>
<keyword evidence="3" id="KW-0804">Transcription</keyword>
<proteinExistence type="predicted"/>
<evidence type="ECO:0000256" key="1">
    <source>
        <dbReference type="ARBA" id="ARBA00023015"/>
    </source>
</evidence>
<evidence type="ECO:0000256" key="3">
    <source>
        <dbReference type="ARBA" id="ARBA00023163"/>
    </source>
</evidence>
<organism evidence="5 6">
    <name type="scientific">Victivallis lenta</name>
    <dbReference type="NCBI Taxonomy" id="2606640"/>
    <lineage>
        <taxon>Bacteria</taxon>
        <taxon>Pseudomonadati</taxon>
        <taxon>Lentisphaerota</taxon>
        <taxon>Lentisphaeria</taxon>
        <taxon>Victivallales</taxon>
        <taxon>Victivallaceae</taxon>
        <taxon>Victivallis</taxon>
    </lineage>
</organism>
<evidence type="ECO:0000313" key="6">
    <source>
        <dbReference type="Proteomes" id="UP000435649"/>
    </source>
</evidence>
<dbReference type="GO" id="GO:0003700">
    <property type="term" value="F:DNA-binding transcription factor activity"/>
    <property type="evidence" value="ECO:0007669"/>
    <property type="project" value="InterPro"/>
</dbReference>
<dbReference type="SUPFAM" id="SSF46785">
    <property type="entry name" value="Winged helix' DNA-binding domain"/>
    <property type="match status" value="1"/>
</dbReference>
<evidence type="ECO:0000259" key="4">
    <source>
        <dbReference type="PROSITE" id="PS50949"/>
    </source>
</evidence>
<dbReference type="InterPro" id="IPR000524">
    <property type="entry name" value="Tscrpt_reg_HTH_GntR"/>
</dbReference>
<evidence type="ECO:0000256" key="2">
    <source>
        <dbReference type="ARBA" id="ARBA00023125"/>
    </source>
</evidence>
<dbReference type="EMBL" id="VUNS01000046">
    <property type="protein sequence ID" value="MST99665.1"/>
    <property type="molecule type" value="Genomic_DNA"/>
</dbReference>